<accession>A0A2A6BU05</accession>
<name>A0A2A6BU05_PRIPA</name>
<reference evidence="2" key="1">
    <citation type="journal article" date="2008" name="Nat. Genet.">
        <title>The Pristionchus pacificus genome provides a unique perspective on nematode lifestyle and parasitism.</title>
        <authorList>
            <person name="Dieterich C."/>
            <person name="Clifton S.W."/>
            <person name="Schuster L.N."/>
            <person name="Chinwalla A."/>
            <person name="Delehaunty K."/>
            <person name="Dinkelacker I."/>
            <person name="Fulton L."/>
            <person name="Fulton R."/>
            <person name="Godfrey J."/>
            <person name="Minx P."/>
            <person name="Mitreva M."/>
            <person name="Roeseler W."/>
            <person name="Tian H."/>
            <person name="Witte H."/>
            <person name="Yang S.P."/>
            <person name="Wilson R.K."/>
            <person name="Sommer R.J."/>
        </authorList>
    </citation>
    <scope>NUCLEOTIDE SEQUENCE [LARGE SCALE GENOMIC DNA]</scope>
    <source>
        <strain evidence="2">PS312</strain>
    </source>
</reference>
<dbReference type="Proteomes" id="UP000005239">
    <property type="component" value="Unassembled WGS sequence"/>
</dbReference>
<organism evidence="1 2">
    <name type="scientific">Pristionchus pacificus</name>
    <name type="common">Parasitic nematode worm</name>
    <dbReference type="NCBI Taxonomy" id="54126"/>
    <lineage>
        <taxon>Eukaryota</taxon>
        <taxon>Metazoa</taxon>
        <taxon>Ecdysozoa</taxon>
        <taxon>Nematoda</taxon>
        <taxon>Chromadorea</taxon>
        <taxon>Rhabditida</taxon>
        <taxon>Rhabditina</taxon>
        <taxon>Diplogasteromorpha</taxon>
        <taxon>Diplogasteroidea</taxon>
        <taxon>Neodiplogasteridae</taxon>
        <taxon>Pristionchus</taxon>
    </lineage>
</organism>
<reference evidence="1" key="2">
    <citation type="submission" date="2022-06" db="UniProtKB">
        <authorList>
            <consortium name="EnsemblMetazoa"/>
        </authorList>
    </citation>
    <scope>IDENTIFICATION</scope>
    <source>
        <strain evidence="1">PS312</strain>
    </source>
</reference>
<dbReference type="PANTHER" id="PTHR37437:SF1">
    <property type="entry name" value="LIPOCALIN-RELATED PROTEIN"/>
    <property type="match status" value="1"/>
</dbReference>
<protein>
    <submittedName>
        <fullName evidence="1">Uncharacterized protein</fullName>
    </submittedName>
</protein>
<evidence type="ECO:0000313" key="1">
    <source>
        <dbReference type="EnsemblMetazoa" id="PPA26839.1"/>
    </source>
</evidence>
<accession>A0A8R1YJI9</accession>
<proteinExistence type="predicted"/>
<keyword evidence="2" id="KW-1185">Reference proteome</keyword>
<dbReference type="AlphaFoldDB" id="A0A2A6BU05"/>
<gene>
    <name evidence="1" type="primary">WBGene00116393</name>
</gene>
<evidence type="ECO:0000313" key="2">
    <source>
        <dbReference type="Proteomes" id="UP000005239"/>
    </source>
</evidence>
<sequence>MGAMNDMKKKTATHLRLSLLLFSTHMRVLCAQTVTKRSAMEYPRPIFRARQLDHEEVLQRHVGIGCFEHEVTSAYLHFNNESAVESTEKCDQEHKTGTDSQHHELCLLRVLNAHSIFSGCGKFPAKVLARNPEQFGVKYKKEVMDWLEKHGFRGVSNLVQRDYSSCNYTESVVEKFDE</sequence>
<dbReference type="PANTHER" id="PTHR37437">
    <property type="entry name" value="LIPOCALIN-RELATED PROTEIN-RELATED"/>
    <property type="match status" value="1"/>
</dbReference>
<dbReference type="EnsemblMetazoa" id="PPA26839.1">
    <property type="protein sequence ID" value="PPA26839.1"/>
    <property type="gene ID" value="WBGene00116393"/>
</dbReference>